<dbReference type="OrthoDB" id="422187at2759"/>
<dbReference type="InParanoid" id="A0A2V0P9Q0"/>
<evidence type="ECO:0000256" key="1">
    <source>
        <dbReference type="SAM" id="MobiDB-lite"/>
    </source>
</evidence>
<keyword evidence="4" id="KW-1185">Reference proteome</keyword>
<evidence type="ECO:0000313" key="3">
    <source>
        <dbReference type="EMBL" id="GBF96571.1"/>
    </source>
</evidence>
<dbReference type="InterPro" id="IPR051182">
    <property type="entry name" value="Euk_NMN_adenylyltrnsfrase"/>
</dbReference>
<evidence type="ECO:0000259" key="2">
    <source>
        <dbReference type="Pfam" id="PF01467"/>
    </source>
</evidence>
<gene>
    <name evidence="3" type="ORF">Rsub_09154</name>
</gene>
<feature type="compositionally biased region" description="Gly residues" evidence="1">
    <location>
        <begin position="212"/>
        <end position="229"/>
    </location>
</feature>
<dbReference type="STRING" id="307507.A0A2V0P9Q0"/>
<feature type="compositionally biased region" description="Low complexity" evidence="1">
    <location>
        <begin position="291"/>
        <end position="303"/>
    </location>
</feature>
<feature type="region of interest" description="Disordered" evidence="1">
    <location>
        <begin position="388"/>
        <end position="411"/>
    </location>
</feature>
<dbReference type="InterPro" id="IPR004821">
    <property type="entry name" value="Cyt_trans-like"/>
</dbReference>
<feature type="region of interest" description="Disordered" evidence="1">
    <location>
        <begin position="209"/>
        <end position="229"/>
    </location>
</feature>
<feature type="domain" description="Cytidyltransferase-like" evidence="2">
    <location>
        <begin position="106"/>
        <end position="355"/>
    </location>
</feature>
<organism evidence="3 4">
    <name type="scientific">Raphidocelis subcapitata</name>
    <dbReference type="NCBI Taxonomy" id="307507"/>
    <lineage>
        <taxon>Eukaryota</taxon>
        <taxon>Viridiplantae</taxon>
        <taxon>Chlorophyta</taxon>
        <taxon>core chlorophytes</taxon>
        <taxon>Chlorophyceae</taxon>
        <taxon>CS clade</taxon>
        <taxon>Sphaeropleales</taxon>
        <taxon>Selenastraceae</taxon>
        <taxon>Raphidocelis</taxon>
    </lineage>
</organism>
<dbReference type="GO" id="GO:0004515">
    <property type="term" value="F:nicotinate-nucleotide adenylyltransferase activity"/>
    <property type="evidence" value="ECO:0007669"/>
    <property type="project" value="TreeGrafter"/>
</dbReference>
<dbReference type="Proteomes" id="UP000247498">
    <property type="component" value="Unassembled WGS sequence"/>
</dbReference>
<keyword evidence="3" id="KW-0548">Nucleotidyltransferase</keyword>
<sequence length="411" mass="39871">MRAVAGIYSAWARAAARSRLSASAAVNPRLAQRSGGPWRAAASAAAAAAAAAGLAGAAWAAPAADGAPQAARQPPPGAGAGGLPTDKLSCKRAAAPPRTPCVLVSCGSFNPPTNMHLRMCELAAEELGRRGYDVWGCYLSPVADPYGKAHLAPARHRIEMARLAAEGSPLVMVDDWEARQEGYTRTLAVLRRVQAELDALVGWRAASSAADGAGGAGGAEGASEGGGEAAGAPRRVRVMLLCGADLLATMAVPGVWRGAGALLREHGAVVVAREGTDLEALLGSPGGASPGAGSPEASAAASGGPAGGSPAGASAAAAAPGGADDDPSTVLRANRDAVVVVVDPLPNSMSSTRVRAELAAGRGAEGMAPDAVLRYARRHGLYGAAGGGGGGGGGGTGGGSGGGSGGIAAGL</sequence>
<proteinExistence type="predicted"/>
<keyword evidence="3" id="KW-0808">Transferase</keyword>
<feature type="compositionally biased region" description="Low complexity" evidence="1">
    <location>
        <begin position="311"/>
        <end position="322"/>
    </location>
</feature>
<dbReference type="AlphaFoldDB" id="A0A2V0P9Q0"/>
<dbReference type="GO" id="GO:0000309">
    <property type="term" value="F:nicotinamide-nucleotide adenylyltransferase activity"/>
    <property type="evidence" value="ECO:0007669"/>
    <property type="project" value="TreeGrafter"/>
</dbReference>
<feature type="region of interest" description="Disordered" evidence="1">
    <location>
        <begin position="281"/>
        <end position="329"/>
    </location>
</feature>
<dbReference type="SUPFAM" id="SSF52374">
    <property type="entry name" value="Nucleotidylyl transferase"/>
    <property type="match status" value="1"/>
</dbReference>
<comment type="caution">
    <text evidence="3">The sequence shown here is derived from an EMBL/GenBank/DDBJ whole genome shotgun (WGS) entry which is preliminary data.</text>
</comment>
<reference evidence="3 4" key="1">
    <citation type="journal article" date="2018" name="Sci. Rep.">
        <title>Raphidocelis subcapitata (=Pseudokirchneriella subcapitata) provides an insight into genome evolution and environmental adaptations in the Sphaeropleales.</title>
        <authorList>
            <person name="Suzuki S."/>
            <person name="Yamaguchi H."/>
            <person name="Nakajima N."/>
            <person name="Kawachi M."/>
        </authorList>
    </citation>
    <scope>NUCLEOTIDE SEQUENCE [LARGE SCALE GENOMIC DNA]</scope>
    <source>
        <strain evidence="3 4">NIES-35</strain>
    </source>
</reference>
<dbReference type="GO" id="GO:0009435">
    <property type="term" value="P:NAD+ biosynthetic process"/>
    <property type="evidence" value="ECO:0007669"/>
    <property type="project" value="TreeGrafter"/>
</dbReference>
<dbReference type="InterPro" id="IPR014729">
    <property type="entry name" value="Rossmann-like_a/b/a_fold"/>
</dbReference>
<evidence type="ECO:0000313" key="4">
    <source>
        <dbReference type="Proteomes" id="UP000247498"/>
    </source>
</evidence>
<dbReference type="EMBL" id="BDRX01000082">
    <property type="protein sequence ID" value="GBF96571.1"/>
    <property type="molecule type" value="Genomic_DNA"/>
</dbReference>
<dbReference type="PANTHER" id="PTHR12039:SF0">
    <property type="entry name" value="NICOTINAMIDE-NUCLEOTIDE ADENYLYLTRANSFERASE"/>
    <property type="match status" value="1"/>
</dbReference>
<dbReference type="Gene3D" id="3.40.50.620">
    <property type="entry name" value="HUPs"/>
    <property type="match status" value="1"/>
</dbReference>
<dbReference type="PANTHER" id="PTHR12039">
    <property type="entry name" value="NICOTINAMIDE MONONUCLEOTIDE ADENYLYLTRANSFERASE"/>
    <property type="match status" value="1"/>
</dbReference>
<dbReference type="Pfam" id="PF01467">
    <property type="entry name" value="CTP_transf_like"/>
    <property type="match status" value="1"/>
</dbReference>
<accession>A0A2V0P9Q0</accession>
<dbReference type="FunCoup" id="A0A2V0P9Q0">
    <property type="interactions" value="1399"/>
</dbReference>
<protein>
    <submittedName>
        <fullName evidence="3">Nicotinamide nicotinic acid mononucleotide adenylyltransferase</fullName>
    </submittedName>
</protein>
<name>A0A2V0P9Q0_9CHLO</name>
<feature type="region of interest" description="Disordered" evidence="1">
    <location>
        <begin position="66"/>
        <end position="85"/>
    </location>
</feature>